<protein>
    <submittedName>
        <fullName evidence="1">Uncharacterized protein</fullName>
    </submittedName>
</protein>
<name>A0A6A4SKY8_SCOMX</name>
<sequence length="159" mass="17443">MKREFRSRKGRSSTSDAMDPVMGITSLLLVVSLDLVAAAQAQNRSKLVLGDKTHSKGEDILFSDKYCVTAGEVEHGIIDSYERNQSGDQISIHCNTGNISVGATETKRLERTRRGSDAAADKTWSSISTCTLMNKEPWKDTVDAKRLLVPKEPRGTAQT</sequence>
<dbReference type="AlphaFoldDB" id="A0A6A4SKY8"/>
<evidence type="ECO:0000313" key="2">
    <source>
        <dbReference type="Proteomes" id="UP000438429"/>
    </source>
</evidence>
<comment type="caution">
    <text evidence="1">The sequence shown here is derived from an EMBL/GenBank/DDBJ whole genome shotgun (WGS) entry which is preliminary data.</text>
</comment>
<organism evidence="1 2">
    <name type="scientific">Scophthalmus maximus</name>
    <name type="common">Turbot</name>
    <name type="synonym">Psetta maxima</name>
    <dbReference type="NCBI Taxonomy" id="52904"/>
    <lineage>
        <taxon>Eukaryota</taxon>
        <taxon>Metazoa</taxon>
        <taxon>Chordata</taxon>
        <taxon>Craniata</taxon>
        <taxon>Vertebrata</taxon>
        <taxon>Euteleostomi</taxon>
        <taxon>Actinopterygii</taxon>
        <taxon>Neopterygii</taxon>
        <taxon>Teleostei</taxon>
        <taxon>Neoteleostei</taxon>
        <taxon>Acanthomorphata</taxon>
        <taxon>Carangaria</taxon>
        <taxon>Pleuronectiformes</taxon>
        <taxon>Pleuronectoidei</taxon>
        <taxon>Scophthalmidae</taxon>
        <taxon>Scophthalmus</taxon>
    </lineage>
</organism>
<evidence type="ECO:0000313" key="1">
    <source>
        <dbReference type="EMBL" id="KAF0035886.1"/>
    </source>
</evidence>
<reference evidence="1 2" key="1">
    <citation type="submission" date="2019-06" db="EMBL/GenBank/DDBJ databases">
        <title>Draft genomes of female and male turbot (Scophthalmus maximus).</title>
        <authorList>
            <person name="Xu H."/>
            <person name="Xu X.-W."/>
            <person name="Shao C."/>
            <person name="Chen S."/>
        </authorList>
    </citation>
    <scope>NUCLEOTIDE SEQUENCE [LARGE SCALE GENOMIC DNA]</scope>
    <source>
        <strain evidence="1">Ysfricsl-2016a</strain>
        <tissue evidence="1">Blood</tissue>
    </source>
</reference>
<dbReference type="EMBL" id="VEVO01000010">
    <property type="protein sequence ID" value="KAF0035886.1"/>
    <property type="molecule type" value="Genomic_DNA"/>
</dbReference>
<gene>
    <name evidence="1" type="ORF">F2P81_011198</name>
</gene>
<dbReference type="Proteomes" id="UP000438429">
    <property type="component" value="Unassembled WGS sequence"/>
</dbReference>
<accession>A0A6A4SKY8</accession>
<proteinExistence type="predicted"/>